<dbReference type="SMART" id="SM00509">
    <property type="entry name" value="TFS2N"/>
    <property type="match status" value="1"/>
</dbReference>
<dbReference type="InterPro" id="IPR017923">
    <property type="entry name" value="TFIIS_N"/>
</dbReference>
<evidence type="ECO:0000313" key="6">
    <source>
        <dbReference type="EMBL" id="KAL3715680.1"/>
    </source>
</evidence>
<sequence>MGESLDDWREFFRTTVTNVFEFINKAITIATLDRPQDFLSQRGHIVEQLFSCGTARDGGDCAAESKESKANGDTGNAASSVGSIKYGHGKAEAFGNNIEETSLVVCEVLRIKQVLDNCRHESESALLESLRRLRSMTIAINTLKKTKIGISVNSLRRNCGSKLIAQLAHDITMRWKAMVEEICRSTEDVADPCNVGDRTTSSIKNQKNIRKPGQEEYDFSQAGSLANRNRRLNVNQHRGTVKPNMSSNADLRTIPTSEIASRKFEKERMLRSQKSNESVTGQKTTCQSTECK</sequence>
<dbReference type="EMBL" id="JBJKBG010000011">
    <property type="protein sequence ID" value="KAL3715680.1"/>
    <property type="molecule type" value="Genomic_DNA"/>
</dbReference>
<evidence type="ECO:0000313" key="7">
    <source>
        <dbReference type="Proteomes" id="UP001634007"/>
    </source>
</evidence>
<proteinExistence type="predicted"/>
<dbReference type="PANTHER" id="PTHR46554">
    <property type="entry name" value="MEDIATOR OF RNA POLYMERASE II TRANSCRIPTION SUBUNIT 26A-RELATED"/>
    <property type="match status" value="1"/>
</dbReference>
<feature type="compositionally biased region" description="Basic and acidic residues" evidence="4">
    <location>
        <begin position="260"/>
        <end position="270"/>
    </location>
</feature>
<protein>
    <recommendedName>
        <fullName evidence="5">TFIIS N-terminal domain-containing protein</fullName>
    </recommendedName>
</protein>
<evidence type="ECO:0000256" key="4">
    <source>
        <dbReference type="SAM" id="MobiDB-lite"/>
    </source>
</evidence>
<comment type="caution">
    <text evidence="6">The sequence shown here is derived from an EMBL/GenBank/DDBJ whole genome shotgun (WGS) entry which is preliminary data.</text>
</comment>
<evidence type="ECO:0000256" key="1">
    <source>
        <dbReference type="ARBA" id="ARBA00004123"/>
    </source>
</evidence>
<feature type="region of interest" description="Disordered" evidence="4">
    <location>
        <begin position="238"/>
        <end position="292"/>
    </location>
</feature>
<dbReference type="SUPFAM" id="SSF47676">
    <property type="entry name" value="Conserved domain common to transcription factors TFIIS, elongin A, CRSP70"/>
    <property type="match status" value="1"/>
</dbReference>
<keyword evidence="2 3" id="KW-0539">Nucleus</keyword>
<dbReference type="Gene3D" id="1.20.930.10">
    <property type="entry name" value="Conserved domain common to transcription factors TFIIS, elongin A, CRSP70"/>
    <property type="match status" value="1"/>
</dbReference>
<evidence type="ECO:0000256" key="3">
    <source>
        <dbReference type="PROSITE-ProRule" id="PRU00649"/>
    </source>
</evidence>
<feature type="domain" description="TFIIS N-terminal" evidence="5">
    <location>
        <begin position="106"/>
        <end position="182"/>
    </location>
</feature>
<accession>A0ABD3IL54</accession>
<feature type="compositionally biased region" description="Polar residues" evidence="4">
    <location>
        <begin position="272"/>
        <end position="292"/>
    </location>
</feature>
<name>A0ABD3IL54_EUCGL</name>
<comment type="subcellular location">
    <subcellularLocation>
        <location evidence="1 3">Nucleus</location>
    </subcellularLocation>
</comment>
<reference evidence="6 7" key="1">
    <citation type="submission" date="2024-11" db="EMBL/GenBank/DDBJ databases">
        <title>Chromosome-level genome assembly of Eucalyptus globulus Labill. provides insights into its genome evolution.</title>
        <authorList>
            <person name="Li X."/>
        </authorList>
    </citation>
    <scope>NUCLEOTIDE SEQUENCE [LARGE SCALE GENOMIC DNA]</scope>
    <source>
        <strain evidence="6">CL2024</strain>
        <tissue evidence="6">Fresh tender leaves</tissue>
    </source>
</reference>
<dbReference type="Pfam" id="PF08711">
    <property type="entry name" value="Med26"/>
    <property type="match status" value="1"/>
</dbReference>
<gene>
    <name evidence="6" type="ORF">ACJRO7_007420</name>
</gene>
<dbReference type="AlphaFoldDB" id="A0ABD3IL54"/>
<dbReference type="InterPro" id="IPR003617">
    <property type="entry name" value="TFIIS/CRSP70_N_sub"/>
</dbReference>
<dbReference type="PANTHER" id="PTHR46554:SF2">
    <property type="entry name" value="TFIIS N-TERMINAL DOMAIN-CONTAINING PROTEIN"/>
    <property type="match status" value="1"/>
</dbReference>
<evidence type="ECO:0000256" key="2">
    <source>
        <dbReference type="ARBA" id="ARBA00023242"/>
    </source>
</evidence>
<keyword evidence="7" id="KW-1185">Reference proteome</keyword>
<dbReference type="PROSITE" id="PS51319">
    <property type="entry name" value="TFIIS_N"/>
    <property type="match status" value="1"/>
</dbReference>
<organism evidence="6 7">
    <name type="scientific">Eucalyptus globulus</name>
    <name type="common">Tasmanian blue gum</name>
    <dbReference type="NCBI Taxonomy" id="34317"/>
    <lineage>
        <taxon>Eukaryota</taxon>
        <taxon>Viridiplantae</taxon>
        <taxon>Streptophyta</taxon>
        <taxon>Embryophyta</taxon>
        <taxon>Tracheophyta</taxon>
        <taxon>Spermatophyta</taxon>
        <taxon>Magnoliopsida</taxon>
        <taxon>eudicotyledons</taxon>
        <taxon>Gunneridae</taxon>
        <taxon>Pentapetalae</taxon>
        <taxon>rosids</taxon>
        <taxon>malvids</taxon>
        <taxon>Myrtales</taxon>
        <taxon>Myrtaceae</taxon>
        <taxon>Myrtoideae</taxon>
        <taxon>Eucalypteae</taxon>
        <taxon>Eucalyptus</taxon>
    </lineage>
</organism>
<feature type="compositionally biased region" description="Polar residues" evidence="4">
    <location>
        <begin position="238"/>
        <end position="259"/>
    </location>
</feature>
<dbReference type="InterPro" id="IPR035441">
    <property type="entry name" value="TFIIS/LEDGF_dom_sf"/>
</dbReference>
<dbReference type="Proteomes" id="UP001634007">
    <property type="component" value="Unassembled WGS sequence"/>
</dbReference>
<dbReference type="GO" id="GO:0005634">
    <property type="term" value="C:nucleus"/>
    <property type="evidence" value="ECO:0007669"/>
    <property type="project" value="UniProtKB-SubCell"/>
</dbReference>
<dbReference type="CDD" id="cd00183">
    <property type="entry name" value="TFIIS_I"/>
    <property type="match status" value="1"/>
</dbReference>
<evidence type="ECO:0000259" key="5">
    <source>
        <dbReference type="PROSITE" id="PS51319"/>
    </source>
</evidence>